<evidence type="ECO:0000256" key="7">
    <source>
        <dbReference type="SAM" id="MobiDB-lite"/>
    </source>
</evidence>
<evidence type="ECO:0000256" key="6">
    <source>
        <dbReference type="ARBA" id="ARBA00023242"/>
    </source>
</evidence>
<dbReference type="EMBL" id="OY660879">
    <property type="protein sequence ID" value="CAJ1076887.1"/>
    <property type="molecule type" value="Genomic_DNA"/>
</dbReference>
<accession>A0AAV1GTB3</accession>
<dbReference type="PANTHER" id="PTHR34930">
    <property type="entry name" value="GEO05313P1"/>
    <property type="match status" value="1"/>
</dbReference>
<evidence type="ECO:0000256" key="3">
    <source>
        <dbReference type="ARBA" id="ARBA00008329"/>
    </source>
</evidence>
<keyword evidence="9" id="KW-1185">Reference proteome</keyword>
<evidence type="ECO:0000313" key="9">
    <source>
        <dbReference type="Proteomes" id="UP001178508"/>
    </source>
</evidence>
<dbReference type="GO" id="GO:0005737">
    <property type="term" value="C:cytoplasm"/>
    <property type="evidence" value="ECO:0007669"/>
    <property type="project" value="UniProtKB-SubCell"/>
</dbReference>
<keyword evidence="5" id="KW-0597">Phosphoprotein</keyword>
<dbReference type="InterPro" id="IPR033335">
    <property type="entry name" value="JUPITER"/>
</dbReference>
<protein>
    <submittedName>
        <fullName evidence="8">Jupiter microtubule associated homolog 2</fullName>
    </submittedName>
</protein>
<proteinExistence type="inferred from homology"/>
<keyword evidence="6" id="KW-0539">Nucleus</keyword>
<evidence type="ECO:0000256" key="4">
    <source>
        <dbReference type="ARBA" id="ARBA00022490"/>
    </source>
</evidence>
<dbReference type="Proteomes" id="UP001178508">
    <property type="component" value="Chromosome 16"/>
</dbReference>
<dbReference type="PANTHER" id="PTHR34930:SF5">
    <property type="entry name" value="JUPITER MICROTUBULE ASSOCIATED HOMOLOG 2"/>
    <property type="match status" value="1"/>
</dbReference>
<dbReference type="GO" id="GO:0005634">
    <property type="term" value="C:nucleus"/>
    <property type="evidence" value="ECO:0007669"/>
    <property type="project" value="UniProtKB-SubCell"/>
</dbReference>
<organism evidence="8 9">
    <name type="scientific">Xyrichtys novacula</name>
    <name type="common">Pearly razorfish</name>
    <name type="synonym">Hemipteronotus novacula</name>
    <dbReference type="NCBI Taxonomy" id="13765"/>
    <lineage>
        <taxon>Eukaryota</taxon>
        <taxon>Metazoa</taxon>
        <taxon>Chordata</taxon>
        <taxon>Craniata</taxon>
        <taxon>Vertebrata</taxon>
        <taxon>Euteleostomi</taxon>
        <taxon>Actinopterygii</taxon>
        <taxon>Neopterygii</taxon>
        <taxon>Teleostei</taxon>
        <taxon>Neoteleostei</taxon>
        <taxon>Acanthomorphata</taxon>
        <taxon>Eupercaria</taxon>
        <taxon>Labriformes</taxon>
        <taxon>Labridae</taxon>
        <taxon>Xyrichtys</taxon>
    </lineage>
</organism>
<reference evidence="8" key="1">
    <citation type="submission" date="2023-08" db="EMBL/GenBank/DDBJ databases">
        <authorList>
            <person name="Alioto T."/>
            <person name="Alioto T."/>
            <person name="Gomez Garrido J."/>
        </authorList>
    </citation>
    <scope>NUCLEOTIDE SEQUENCE</scope>
</reference>
<feature type="compositionally biased region" description="Low complexity" evidence="7">
    <location>
        <begin position="138"/>
        <end position="166"/>
    </location>
</feature>
<name>A0AAV1GTB3_XYRNO</name>
<evidence type="ECO:0000256" key="1">
    <source>
        <dbReference type="ARBA" id="ARBA00004123"/>
    </source>
</evidence>
<feature type="compositionally biased region" description="Basic and acidic residues" evidence="7">
    <location>
        <begin position="194"/>
        <end position="203"/>
    </location>
</feature>
<evidence type="ECO:0000256" key="2">
    <source>
        <dbReference type="ARBA" id="ARBA00004496"/>
    </source>
</evidence>
<comment type="similarity">
    <text evidence="3">Belongs to the JUPITER family.</text>
</comment>
<feature type="compositionally biased region" description="Low complexity" evidence="7">
    <location>
        <begin position="174"/>
        <end position="184"/>
    </location>
</feature>
<feature type="region of interest" description="Disordered" evidence="7">
    <location>
        <begin position="1"/>
        <end position="226"/>
    </location>
</feature>
<evidence type="ECO:0000256" key="5">
    <source>
        <dbReference type="ARBA" id="ARBA00022553"/>
    </source>
</evidence>
<dbReference type="AlphaFoldDB" id="A0AAV1GTB3"/>
<gene>
    <name evidence="8" type="ORF">XNOV1_A030286</name>
</gene>
<keyword evidence="4" id="KW-0963">Cytoplasm</keyword>
<sequence>MTSTNMFQGLDTGSKPSSRVLQPPGGGSSNLFGGYEDDAGASRKPNKMASKVFAPPEAPERAPRRSNPPGGKSSGIFGEPEPPAQTQRPIPPGGPSSNIFGAAEGAPVLSPSRGHPNKPKDNLSVGSEPESPAPVAKASPPEVTEEAAPPAPVPAQEEPVAQAAAAPAPPSPQPESSSSPSSSSSPPPQSAETDQLKNHEPHLGPKPRSHNRVLNPPGGKSSVVFY</sequence>
<evidence type="ECO:0000313" key="8">
    <source>
        <dbReference type="EMBL" id="CAJ1076887.1"/>
    </source>
</evidence>
<comment type="subcellular location">
    <subcellularLocation>
        <location evidence="2">Cytoplasm</location>
    </subcellularLocation>
    <subcellularLocation>
        <location evidence="1">Nucleus</location>
    </subcellularLocation>
</comment>